<dbReference type="EMBL" id="AJTX02000002">
    <property type="protein sequence ID" value="KKJ01586.1"/>
    <property type="molecule type" value="Genomic_DNA"/>
</dbReference>
<dbReference type="AlphaFoldDB" id="A0A0M2PYR9"/>
<sequence>MSPIHSRFSQVSQSPASARSTAPARSGLGSPDPRLLSGQRIPPAIVVLSSPAPVPQPTLPPVPSQVQRIQWQLALRDLALQQSRRFPTFSQWLDSALAGEPCPPSARGMQIVPHSDPSPGPEAATYGGWCQYVRTCLFVGLAVDDYSEWCNRLNATSGTGCSIH</sequence>
<evidence type="ECO:0000256" key="1">
    <source>
        <dbReference type="SAM" id="MobiDB-lite"/>
    </source>
</evidence>
<evidence type="ECO:0000313" key="2">
    <source>
        <dbReference type="EMBL" id="KKJ01586.1"/>
    </source>
</evidence>
<organism evidence="2 3">
    <name type="scientific">Prochlorothrix hollandica PCC 9006 = CALU 1027</name>
    <dbReference type="NCBI Taxonomy" id="317619"/>
    <lineage>
        <taxon>Bacteria</taxon>
        <taxon>Bacillati</taxon>
        <taxon>Cyanobacteriota</taxon>
        <taxon>Cyanophyceae</taxon>
        <taxon>Prochlorotrichales</taxon>
        <taxon>Prochlorotrichaceae</taxon>
        <taxon>Prochlorothrix</taxon>
    </lineage>
</organism>
<dbReference type="RefSeq" id="WP_017714340.1">
    <property type="nucleotide sequence ID" value="NZ_KB235941.1"/>
</dbReference>
<proteinExistence type="predicted"/>
<name>A0A0M2PYR9_PROHO</name>
<feature type="region of interest" description="Disordered" evidence="1">
    <location>
        <begin position="1"/>
        <end position="36"/>
    </location>
</feature>
<feature type="compositionally biased region" description="Low complexity" evidence="1">
    <location>
        <begin position="14"/>
        <end position="26"/>
    </location>
</feature>
<dbReference type="Proteomes" id="UP000034681">
    <property type="component" value="Unassembled WGS sequence"/>
</dbReference>
<keyword evidence="3" id="KW-1185">Reference proteome</keyword>
<gene>
    <name evidence="2" type="ORF">PROH_04660</name>
</gene>
<evidence type="ECO:0000313" key="3">
    <source>
        <dbReference type="Proteomes" id="UP000034681"/>
    </source>
</evidence>
<protein>
    <submittedName>
        <fullName evidence="2">Uncharacterized protein</fullName>
    </submittedName>
</protein>
<comment type="caution">
    <text evidence="2">The sequence shown here is derived from an EMBL/GenBank/DDBJ whole genome shotgun (WGS) entry which is preliminary data.</text>
</comment>
<accession>A0A0M2PYR9</accession>
<reference evidence="2" key="1">
    <citation type="submission" date="2012-04" db="EMBL/GenBank/DDBJ databases">
        <authorList>
            <person name="Borisov I.G."/>
            <person name="Ivanikova N.V."/>
            <person name="Pinevich A.V."/>
        </authorList>
    </citation>
    <scope>NUCLEOTIDE SEQUENCE</scope>
    <source>
        <strain evidence="2">CALU 1027</strain>
    </source>
</reference>